<dbReference type="SUPFAM" id="SSF52833">
    <property type="entry name" value="Thioredoxin-like"/>
    <property type="match status" value="1"/>
</dbReference>
<dbReference type="AlphaFoldDB" id="A0A8K0GR62"/>
<evidence type="ECO:0000256" key="1">
    <source>
        <dbReference type="ARBA" id="ARBA00022575"/>
    </source>
</evidence>
<dbReference type="InterPro" id="IPR040079">
    <property type="entry name" value="Glutathione_S-Trfase"/>
</dbReference>
<dbReference type="GO" id="GO:0006749">
    <property type="term" value="P:glutathione metabolic process"/>
    <property type="evidence" value="ECO:0007669"/>
    <property type="project" value="InterPro"/>
</dbReference>
<dbReference type="CDD" id="cd03058">
    <property type="entry name" value="GST_N_Tau"/>
    <property type="match status" value="1"/>
</dbReference>
<feature type="domain" description="GST C-terminal" evidence="7">
    <location>
        <begin position="89"/>
        <end position="236"/>
    </location>
</feature>
<evidence type="ECO:0000256" key="3">
    <source>
        <dbReference type="ARBA" id="ARBA00025743"/>
    </source>
</evidence>
<accession>A0A8K0GR62</accession>
<dbReference type="FunFam" id="1.20.1050.10:FF:000016">
    <property type="entry name" value="Glutathione S-transferase U9"/>
    <property type="match status" value="1"/>
</dbReference>
<dbReference type="PROSITE" id="PS50404">
    <property type="entry name" value="GST_NTER"/>
    <property type="match status" value="1"/>
</dbReference>
<dbReference type="Proteomes" id="UP000796880">
    <property type="component" value="Unassembled WGS sequence"/>
</dbReference>
<evidence type="ECO:0000313" key="8">
    <source>
        <dbReference type="EMBL" id="KAF3431380.1"/>
    </source>
</evidence>
<feature type="domain" description="GST N-terminal" evidence="6">
    <location>
        <begin position="4"/>
        <end position="83"/>
    </location>
</feature>
<dbReference type="EMBL" id="VOIH02000012">
    <property type="protein sequence ID" value="KAF3431380.1"/>
    <property type="molecule type" value="Genomic_DNA"/>
</dbReference>
<dbReference type="InterPro" id="IPR036249">
    <property type="entry name" value="Thioredoxin-like_sf"/>
</dbReference>
<dbReference type="GO" id="GO:0004364">
    <property type="term" value="F:glutathione transferase activity"/>
    <property type="evidence" value="ECO:0007669"/>
    <property type="project" value="UniProtKB-UniRule"/>
</dbReference>
<dbReference type="CDD" id="cd03185">
    <property type="entry name" value="GST_C_Tau"/>
    <property type="match status" value="1"/>
</dbReference>
<dbReference type="PANTHER" id="PTHR11260">
    <property type="entry name" value="GLUTATHIONE S-TRANSFERASE, GST, SUPERFAMILY, GST DOMAIN CONTAINING"/>
    <property type="match status" value="1"/>
</dbReference>
<keyword evidence="5" id="KW-0963">Cytoplasm</keyword>
<comment type="caution">
    <text evidence="8">The sequence shown here is derived from an EMBL/GenBank/DDBJ whole genome shotgun (WGS) entry which is preliminary data.</text>
</comment>
<protein>
    <recommendedName>
        <fullName evidence="5">Glutathione S-transferase</fullName>
        <ecNumber evidence="5">2.5.1.18</ecNumber>
    </recommendedName>
</protein>
<dbReference type="Pfam" id="PF02798">
    <property type="entry name" value="GST_N"/>
    <property type="match status" value="1"/>
</dbReference>
<dbReference type="PANTHER" id="PTHR11260:SF615">
    <property type="entry name" value="GLUTATHIONE S-TRANSFERASE U17"/>
    <property type="match status" value="1"/>
</dbReference>
<dbReference type="InterPro" id="IPR004045">
    <property type="entry name" value="Glutathione_S-Trfase_N"/>
</dbReference>
<evidence type="ECO:0000256" key="2">
    <source>
        <dbReference type="ARBA" id="ARBA00022679"/>
    </source>
</evidence>
<evidence type="ECO:0000259" key="6">
    <source>
        <dbReference type="PROSITE" id="PS50404"/>
    </source>
</evidence>
<dbReference type="InterPro" id="IPR045074">
    <property type="entry name" value="GST_C_Tau"/>
</dbReference>
<dbReference type="Gene3D" id="1.20.1050.10">
    <property type="match status" value="1"/>
</dbReference>
<dbReference type="GO" id="GO:0009407">
    <property type="term" value="P:toxin catabolic process"/>
    <property type="evidence" value="ECO:0007669"/>
    <property type="project" value="UniProtKB-ARBA"/>
</dbReference>
<dbReference type="InterPro" id="IPR045073">
    <property type="entry name" value="Omega/Tau-like"/>
</dbReference>
<proteinExistence type="inferred from homology"/>
<dbReference type="EC" id="2.5.1.18" evidence="5"/>
<keyword evidence="2 5" id="KW-0808">Transferase</keyword>
<keyword evidence="1" id="KW-0216">Detoxification</keyword>
<comment type="catalytic activity">
    <reaction evidence="4 5">
        <text>RX + glutathione = an S-substituted glutathione + a halide anion + H(+)</text>
        <dbReference type="Rhea" id="RHEA:16437"/>
        <dbReference type="ChEBI" id="CHEBI:15378"/>
        <dbReference type="ChEBI" id="CHEBI:16042"/>
        <dbReference type="ChEBI" id="CHEBI:17792"/>
        <dbReference type="ChEBI" id="CHEBI:57925"/>
        <dbReference type="ChEBI" id="CHEBI:90779"/>
        <dbReference type="EC" id="2.5.1.18"/>
    </reaction>
</comment>
<dbReference type="OrthoDB" id="4951845at2759"/>
<dbReference type="PROSITE" id="PS50405">
    <property type="entry name" value="GST_CTER"/>
    <property type="match status" value="1"/>
</dbReference>
<evidence type="ECO:0000313" key="9">
    <source>
        <dbReference type="Proteomes" id="UP000796880"/>
    </source>
</evidence>
<comment type="function">
    <text evidence="5">Is involved in the conjugation of reduced glutathione to a wide number of exogenous and endogenous hydrophobic electrophiles.</text>
</comment>
<dbReference type="InterPro" id="IPR036282">
    <property type="entry name" value="Glutathione-S-Trfase_C_sf"/>
</dbReference>
<keyword evidence="9" id="KW-1185">Reference proteome</keyword>
<dbReference type="GO" id="GO:0005829">
    <property type="term" value="C:cytosol"/>
    <property type="evidence" value="ECO:0007669"/>
    <property type="project" value="UniProtKB-SubCell"/>
</dbReference>
<dbReference type="Pfam" id="PF13410">
    <property type="entry name" value="GST_C_2"/>
    <property type="match status" value="1"/>
</dbReference>
<dbReference type="Gene3D" id="3.40.30.10">
    <property type="entry name" value="Glutaredoxin"/>
    <property type="match status" value="1"/>
</dbReference>
<dbReference type="SFLD" id="SFLDG01152">
    <property type="entry name" value="Main.3:_Omega-_and_Tau-like"/>
    <property type="match status" value="1"/>
</dbReference>
<dbReference type="SFLD" id="SFLDS00019">
    <property type="entry name" value="Glutathione_Transferase_(cytos"/>
    <property type="match status" value="1"/>
</dbReference>
<dbReference type="SUPFAM" id="SSF47616">
    <property type="entry name" value="GST C-terminal domain-like"/>
    <property type="match status" value="1"/>
</dbReference>
<comment type="subcellular location">
    <subcellularLocation>
        <location evidence="5">Cytoplasm</location>
        <location evidence="5">Cytosol</location>
    </subcellularLocation>
</comment>
<sequence length="237" mass="26558">MAESEVKFLGVWGSPFVLRPLIALNIKNVNYEFLQQDLKSKSELLLKSNPAQKKVPVLLHGDKPICESLNIVEYIDGVWSSGPSILPSHPYDRATSRFWAAYIDDKWGPSTRAIDAVVFAGEGEEAKKAAVDKVFDILVLLEEAFKKCSKGKCFFGGDQIGYLDIAFGSCLAWLRFREKLHDIKLLDQTKTPQLVKWAESFCQHPAVIGVMPTTEQLRNLEYGKGLFDKVRAANPPK</sequence>
<organism evidence="8 9">
    <name type="scientific">Rhamnella rubrinervis</name>
    <dbReference type="NCBI Taxonomy" id="2594499"/>
    <lineage>
        <taxon>Eukaryota</taxon>
        <taxon>Viridiplantae</taxon>
        <taxon>Streptophyta</taxon>
        <taxon>Embryophyta</taxon>
        <taxon>Tracheophyta</taxon>
        <taxon>Spermatophyta</taxon>
        <taxon>Magnoliopsida</taxon>
        <taxon>eudicotyledons</taxon>
        <taxon>Gunneridae</taxon>
        <taxon>Pentapetalae</taxon>
        <taxon>rosids</taxon>
        <taxon>fabids</taxon>
        <taxon>Rosales</taxon>
        <taxon>Rhamnaceae</taxon>
        <taxon>rhamnoid group</taxon>
        <taxon>Rhamneae</taxon>
        <taxon>Rhamnella</taxon>
    </lineage>
</organism>
<dbReference type="SFLD" id="SFLDG00358">
    <property type="entry name" value="Main_(cytGST)"/>
    <property type="match status" value="1"/>
</dbReference>
<name>A0A8K0GR62_9ROSA</name>
<evidence type="ECO:0000256" key="5">
    <source>
        <dbReference type="RuleBase" id="RU369102"/>
    </source>
</evidence>
<comment type="similarity">
    <text evidence="3">Belongs to the GST superfamily. Tau family.</text>
</comment>
<dbReference type="InterPro" id="IPR010987">
    <property type="entry name" value="Glutathione-S-Trfase_C-like"/>
</dbReference>
<evidence type="ECO:0000259" key="7">
    <source>
        <dbReference type="PROSITE" id="PS50405"/>
    </source>
</evidence>
<gene>
    <name evidence="8" type="ORF">FNV43_RR26111</name>
</gene>
<evidence type="ECO:0000256" key="4">
    <source>
        <dbReference type="ARBA" id="ARBA00047960"/>
    </source>
</evidence>
<dbReference type="FunFam" id="3.40.30.10:FF:000044">
    <property type="entry name" value="Glutathione S-transferase GSTU6"/>
    <property type="match status" value="1"/>
</dbReference>
<reference evidence="8" key="1">
    <citation type="submission" date="2020-03" db="EMBL/GenBank/DDBJ databases">
        <title>A high-quality chromosome-level genome assembly of a woody plant with both climbing and erect habits, Rhamnella rubrinervis.</title>
        <authorList>
            <person name="Lu Z."/>
            <person name="Yang Y."/>
            <person name="Zhu X."/>
            <person name="Sun Y."/>
        </authorList>
    </citation>
    <scope>NUCLEOTIDE SEQUENCE</scope>
    <source>
        <strain evidence="8">BYM</strain>
        <tissue evidence="8">Leaf</tissue>
    </source>
</reference>